<organism evidence="2">
    <name type="scientific">Siphoviridae sp. ct03815</name>
    <dbReference type="NCBI Taxonomy" id="2827759"/>
    <lineage>
        <taxon>Viruses</taxon>
        <taxon>Duplodnaviria</taxon>
        <taxon>Heunggongvirae</taxon>
        <taxon>Uroviricota</taxon>
        <taxon>Caudoviricetes</taxon>
    </lineage>
</organism>
<reference evidence="2" key="1">
    <citation type="journal article" date="2021" name="Proc. Natl. Acad. Sci. U.S.A.">
        <title>A Catalog of Tens of Thousands of Viruses from Human Metagenomes Reveals Hidden Associations with Chronic Diseases.</title>
        <authorList>
            <person name="Tisza M.J."/>
            <person name="Buck C.B."/>
        </authorList>
    </citation>
    <scope>NUCLEOTIDE SEQUENCE</scope>
    <source>
        <strain evidence="2">Ct03815</strain>
    </source>
</reference>
<accession>A0A8S5TPQ5</accession>
<dbReference type="EMBL" id="BK032874">
    <property type="protein sequence ID" value="DAF65126.1"/>
    <property type="molecule type" value="Genomic_DNA"/>
</dbReference>
<feature type="compositionally biased region" description="Gly residues" evidence="1">
    <location>
        <begin position="93"/>
        <end position="102"/>
    </location>
</feature>
<feature type="region of interest" description="Disordered" evidence="1">
    <location>
        <begin position="92"/>
        <end position="114"/>
    </location>
</feature>
<proteinExistence type="predicted"/>
<evidence type="ECO:0000313" key="2">
    <source>
        <dbReference type="EMBL" id="DAF65126.1"/>
    </source>
</evidence>
<evidence type="ECO:0000256" key="1">
    <source>
        <dbReference type="SAM" id="MobiDB-lite"/>
    </source>
</evidence>
<sequence length="114" mass="12741">MNKEKYKDPTAEYAIAEAEKWERQQKQLEEKHGIKRGDVIQIIQTSYASGDGKIITKKVKARIKALYPHVVQLQLPNGITRSPTYWELERLKAGGGTDGQGHSGTIPGDKRGNP</sequence>
<name>A0A8S5TPQ5_9CAUD</name>
<protein>
    <submittedName>
        <fullName evidence="2">Uncharacterized protein</fullName>
    </submittedName>
</protein>